<dbReference type="InterPro" id="IPR001509">
    <property type="entry name" value="Epimerase_deHydtase"/>
</dbReference>
<dbReference type="InterPro" id="IPR051783">
    <property type="entry name" value="NAD(P)-dependent_oxidoreduct"/>
</dbReference>
<gene>
    <name evidence="3" type="ORF">RM779_03170</name>
</gene>
<sequence>MDIFLTGGSGFVGQHLITRSVADGHTVWALARSPEAAQRVEQAGATPVLGDLADLRGPDHHSGDTPAGTPRPAPAWLAVLDRCEAVIHSAARMEFWGPDAGFERDNHWPTVSLFTAAASAGVKRFVLISAAAVSTDRRGKPAVVAEATPTGRPIIAYGRVKLATERALADIATPGMTLITLRPPFIWGRGMTTLRDAATMAAAGRFAWIDNGRHIMDLVHVDNLATATAAALSRGYDRRAYYITDGAPMPIRDFFTPVLKAMGADVSRARSVPLAVASPVSRILDRAWRLLRRPAPPPLYNWLVAIMGRDRSYDITKARADLGYQPSVTFAAGLDDLRTFAR</sequence>
<organism evidence="3 4">
    <name type="scientific">Streptomyces johnsoniae</name>
    <dbReference type="NCBI Taxonomy" id="3075532"/>
    <lineage>
        <taxon>Bacteria</taxon>
        <taxon>Bacillati</taxon>
        <taxon>Actinomycetota</taxon>
        <taxon>Actinomycetes</taxon>
        <taxon>Kitasatosporales</taxon>
        <taxon>Streptomycetaceae</taxon>
        <taxon>Streptomyces</taxon>
    </lineage>
</organism>
<dbReference type="EMBL" id="JAVREV010000002">
    <property type="protein sequence ID" value="MDT0441603.1"/>
    <property type="molecule type" value="Genomic_DNA"/>
</dbReference>
<feature type="region of interest" description="Disordered" evidence="1">
    <location>
        <begin position="50"/>
        <end position="72"/>
    </location>
</feature>
<dbReference type="SUPFAM" id="SSF51735">
    <property type="entry name" value="NAD(P)-binding Rossmann-fold domains"/>
    <property type="match status" value="1"/>
</dbReference>
<protein>
    <submittedName>
        <fullName evidence="3">NAD(P)-dependent oxidoreductase</fullName>
    </submittedName>
</protein>
<dbReference type="Gene3D" id="3.40.50.720">
    <property type="entry name" value="NAD(P)-binding Rossmann-like Domain"/>
    <property type="match status" value="1"/>
</dbReference>
<reference evidence="4" key="1">
    <citation type="submission" date="2023-07" db="EMBL/GenBank/DDBJ databases">
        <title>30 novel species of actinomycetes from the DSMZ collection.</title>
        <authorList>
            <person name="Nouioui I."/>
        </authorList>
    </citation>
    <scope>NUCLEOTIDE SEQUENCE [LARGE SCALE GENOMIC DNA]</scope>
    <source>
        <strain evidence="4">DSM 41886</strain>
    </source>
</reference>
<name>A0ABU2RYN2_9ACTN</name>
<accession>A0ABU2RYN2</accession>
<dbReference type="Proteomes" id="UP001183615">
    <property type="component" value="Unassembled WGS sequence"/>
</dbReference>
<feature type="compositionally biased region" description="Basic and acidic residues" evidence="1">
    <location>
        <begin position="53"/>
        <end position="63"/>
    </location>
</feature>
<evidence type="ECO:0000256" key="1">
    <source>
        <dbReference type="SAM" id="MobiDB-lite"/>
    </source>
</evidence>
<feature type="domain" description="NAD-dependent epimerase/dehydratase" evidence="2">
    <location>
        <begin position="3"/>
        <end position="237"/>
    </location>
</feature>
<keyword evidence="4" id="KW-1185">Reference proteome</keyword>
<dbReference type="PANTHER" id="PTHR48079:SF6">
    <property type="entry name" value="NAD(P)-BINDING DOMAIN-CONTAINING PROTEIN-RELATED"/>
    <property type="match status" value="1"/>
</dbReference>
<proteinExistence type="predicted"/>
<evidence type="ECO:0000259" key="2">
    <source>
        <dbReference type="Pfam" id="PF01370"/>
    </source>
</evidence>
<dbReference type="RefSeq" id="WP_311615546.1">
    <property type="nucleotide sequence ID" value="NZ_JAVREV010000002.1"/>
</dbReference>
<evidence type="ECO:0000313" key="3">
    <source>
        <dbReference type="EMBL" id="MDT0441603.1"/>
    </source>
</evidence>
<dbReference type="Pfam" id="PF01370">
    <property type="entry name" value="Epimerase"/>
    <property type="match status" value="1"/>
</dbReference>
<dbReference type="InterPro" id="IPR036291">
    <property type="entry name" value="NAD(P)-bd_dom_sf"/>
</dbReference>
<evidence type="ECO:0000313" key="4">
    <source>
        <dbReference type="Proteomes" id="UP001183615"/>
    </source>
</evidence>
<comment type="caution">
    <text evidence="3">The sequence shown here is derived from an EMBL/GenBank/DDBJ whole genome shotgun (WGS) entry which is preliminary data.</text>
</comment>
<dbReference type="PANTHER" id="PTHR48079">
    <property type="entry name" value="PROTEIN YEEZ"/>
    <property type="match status" value="1"/>
</dbReference>